<feature type="transmembrane region" description="Helical" evidence="7">
    <location>
        <begin position="6"/>
        <end position="32"/>
    </location>
</feature>
<evidence type="ECO:0000256" key="2">
    <source>
        <dbReference type="ARBA" id="ARBA00022692"/>
    </source>
</evidence>
<reference evidence="10 11" key="1">
    <citation type="submission" date="2014-07" db="EMBL/GenBank/DDBJ databases">
        <title>Draft Genome Sequence of Gephyronic Acid Producer, Cystobacter violaceus Strain Cb vi76.</title>
        <authorList>
            <person name="Stevens D.C."/>
            <person name="Young J."/>
            <person name="Carmichael R."/>
            <person name="Tan J."/>
            <person name="Taylor R.E."/>
        </authorList>
    </citation>
    <scope>NUCLEOTIDE SEQUENCE [LARGE SCALE GENOMIC DNA]</scope>
    <source>
        <strain evidence="10 11">Cb vi76</strain>
    </source>
</reference>
<feature type="transmembrane region" description="Helical" evidence="7">
    <location>
        <begin position="127"/>
        <end position="145"/>
    </location>
</feature>
<feature type="domain" description="NADH:quinone oxidoreductase/Mrp antiporter transmembrane" evidence="8">
    <location>
        <begin position="147"/>
        <end position="369"/>
    </location>
</feature>
<dbReference type="GO" id="GO:0015990">
    <property type="term" value="P:electron transport coupled proton transport"/>
    <property type="evidence" value="ECO:0007669"/>
    <property type="project" value="TreeGrafter"/>
</dbReference>
<evidence type="ECO:0000256" key="4">
    <source>
        <dbReference type="ARBA" id="ARBA00023136"/>
    </source>
</evidence>
<dbReference type="PRINTS" id="PR01434">
    <property type="entry name" value="NADHDHGNASE5"/>
</dbReference>
<gene>
    <name evidence="10" type="ORF">Q664_32955</name>
</gene>
<dbReference type="GO" id="GO:0042773">
    <property type="term" value="P:ATP synthesis coupled electron transport"/>
    <property type="evidence" value="ECO:0007669"/>
    <property type="project" value="InterPro"/>
</dbReference>
<dbReference type="AlphaFoldDB" id="A0A084SML6"/>
<comment type="subcellular location">
    <subcellularLocation>
        <location evidence="1">Endomembrane system</location>
        <topology evidence="1">Multi-pass membrane protein</topology>
    </subcellularLocation>
    <subcellularLocation>
        <location evidence="5">Membrane</location>
        <topology evidence="5">Multi-pass membrane protein</topology>
    </subcellularLocation>
</comment>
<accession>A0A084SML6</accession>
<dbReference type="RefSeq" id="WP_052518932.1">
    <property type="nucleotide sequence ID" value="NZ_JPMI01000233.1"/>
</dbReference>
<keyword evidence="3 7" id="KW-1133">Transmembrane helix</keyword>
<dbReference type="EMBL" id="JPMI01000233">
    <property type="protein sequence ID" value="KFA89701.1"/>
    <property type="molecule type" value="Genomic_DNA"/>
</dbReference>
<feature type="transmembrane region" description="Helical" evidence="7">
    <location>
        <begin position="95"/>
        <end position="115"/>
    </location>
</feature>
<dbReference type="InterPro" id="IPR003945">
    <property type="entry name" value="NU5C-like"/>
</dbReference>
<feature type="region of interest" description="Disordered" evidence="6">
    <location>
        <begin position="452"/>
        <end position="472"/>
    </location>
</feature>
<dbReference type="Proteomes" id="UP000028547">
    <property type="component" value="Unassembled WGS sequence"/>
</dbReference>
<evidence type="ECO:0000313" key="11">
    <source>
        <dbReference type="Proteomes" id="UP000028547"/>
    </source>
</evidence>
<evidence type="ECO:0000313" key="10">
    <source>
        <dbReference type="EMBL" id="KFA89701.1"/>
    </source>
</evidence>
<dbReference type="Pfam" id="PF00361">
    <property type="entry name" value="Proton_antipo_M"/>
    <property type="match status" value="1"/>
</dbReference>
<feature type="transmembrane region" description="Helical" evidence="7">
    <location>
        <begin position="263"/>
        <end position="281"/>
    </location>
</feature>
<dbReference type="GO" id="GO:0003954">
    <property type="term" value="F:NADH dehydrogenase activity"/>
    <property type="evidence" value="ECO:0007669"/>
    <property type="project" value="TreeGrafter"/>
</dbReference>
<evidence type="ECO:0000256" key="7">
    <source>
        <dbReference type="SAM" id="Phobius"/>
    </source>
</evidence>
<feature type="domain" description="NADH-Ubiquinone oxidoreductase (complex I) chain 5 N-terminal" evidence="9">
    <location>
        <begin position="78"/>
        <end position="128"/>
    </location>
</feature>
<dbReference type="GO" id="GO:0008137">
    <property type="term" value="F:NADH dehydrogenase (ubiquinone) activity"/>
    <property type="evidence" value="ECO:0007669"/>
    <property type="project" value="InterPro"/>
</dbReference>
<evidence type="ECO:0000256" key="6">
    <source>
        <dbReference type="SAM" id="MobiDB-lite"/>
    </source>
</evidence>
<evidence type="ECO:0000259" key="8">
    <source>
        <dbReference type="Pfam" id="PF00361"/>
    </source>
</evidence>
<sequence>MQLSDVVVGGIATTVPFWPLLAFVGLGLVTLAHRAPSERTVAGCVLWSLSLSLIGSLATAAFMLSHHQDVLMVDVGPWFSTGTYTFEISFLVDRLSVTMMVLSSAISLLIGRFSVNYLHREPGFTRFFLLLALFATGMMLLVEAGSIDLLFVGWELVGLTSALLIGFFHERTTPVRAGLKAFTIYRLCDIGLLLAVVLLHHYAGSAEWVEALGEWAWPGPAVVMGVGPATVLGLCLVLAAMGKSAQLPFSSWLPRAMEGPTPSSALFYGALSVHAGLYLLLRAEPLLQRAPLASAVLVGVGLLTALHATLVWRVQTDVKSALAYAVLTQVGLMFAEVGMGWYRLALVHLVAHACLRCLQLLRAPSALREVQMRHAATQGVKPPSVAVAHHVMPEGLRRRFYRLALERFALDVLHEQWALRPLLRLGAWVDKAERVWVGVVSGWIPRAAETRRLESEHRAATEPSDGKSTGAV</sequence>
<evidence type="ECO:0000256" key="1">
    <source>
        <dbReference type="ARBA" id="ARBA00004127"/>
    </source>
</evidence>
<organism evidence="10 11">
    <name type="scientific">Archangium violaceum Cb vi76</name>
    <dbReference type="NCBI Taxonomy" id="1406225"/>
    <lineage>
        <taxon>Bacteria</taxon>
        <taxon>Pseudomonadati</taxon>
        <taxon>Myxococcota</taxon>
        <taxon>Myxococcia</taxon>
        <taxon>Myxococcales</taxon>
        <taxon>Cystobacterineae</taxon>
        <taxon>Archangiaceae</taxon>
        <taxon>Archangium</taxon>
    </lineage>
</organism>
<evidence type="ECO:0000256" key="3">
    <source>
        <dbReference type="ARBA" id="ARBA00022989"/>
    </source>
</evidence>
<evidence type="ECO:0000259" key="9">
    <source>
        <dbReference type="Pfam" id="PF00662"/>
    </source>
</evidence>
<keyword evidence="2 5" id="KW-0812">Transmembrane</keyword>
<evidence type="ECO:0000256" key="5">
    <source>
        <dbReference type="RuleBase" id="RU000320"/>
    </source>
</evidence>
<feature type="transmembrane region" description="Helical" evidence="7">
    <location>
        <begin position="151"/>
        <end position="169"/>
    </location>
</feature>
<keyword evidence="4 7" id="KW-0472">Membrane</keyword>
<dbReference type="Pfam" id="PF00662">
    <property type="entry name" value="Proton_antipo_N"/>
    <property type="match status" value="1"/>
</dbReference>
<name>A0A084SML6_9BACT</name>
<dbReference type="PANTHER" id="PTHR42829">
    <property type="entry name" value="NADH-UBIQUINONE OXIDOREDUCTASE CHAIN 5"/>
    <property type="match status" value="1"/>
</dbReference>
<dbReference type="GO" id="GO:0012505">
    <property type="term" value="C:endomembrane system"/>
    <property type="evidence" value="ECO:0007669"/>
    <property type="project" value="UniProtKB-SubCell"/>
</dbReference>
<proteinExistence type="predicted"/>
<feature type="transmembrane region" description="Helical" evidence="7">
    <location>
        <begin position="222"/>
        <end position="242"/>
    </location>
</feature>
<feature type="transmembrane region" description="Helical" evidence="7">
    <location>
        <begin position="321"/>
        <end position="342"/>
    </location>
</feature>
<dbReference type="GO" id="GO:0016020">
    <property type="term" value="C:membrane"/>
    <property type="evidence" value="ECO:0007669"/>
    <property type="project" value="UniProtKB-SubCell"/>
</dbReference>
<protein>
    <submittedName>
        <fullName evidence="10">NADH dehydrogenase</fullName>
    </submittedName>
</protein>
<comment type="caution">
    <text evidence="10">The sequence shown here is derived from an EMBL/GenBank/DDBJ whole genome shotgun (WGS) entry which is preliminary data.</text>
</comment>
<feature type="transmembrane region" description="Helical" evidence="7">
    <location>
        <begin position="181"/>
        <end position="202"/>
    </location>
</feature>
<feature type="transmembrane region" description="Helical" evidence="7">
    <location>
        <begin position="293"/>
        <end position="314"/>
    </location>
</feature>
<dbReference type="InterPro" id="IPR001516">
    <property type="entry name" value="Proton_antipo_N"/>
</dbReference>
<feature type="transmembrane region" description="Helical" evidence="7">
    <location>
        <begin position="44"/>
        <end position="64"/>
    </location>
</feature>
<dbReference type="PANTHER" id="PTHR42829:SF2">
    <property type="entry name" value="NADH-UBIQUINONE OXIDOREDUCTASE CHAIN 5"/>
    <property type="match status" value="1"/>
</dbReference>
<dbReference type="InterPro" id="IPR001750">
    <property type="entry name" value="ND/Mrp_TM"/>
</dbReference>